<dbReference type="InterPro" id="IPR009057">
    <property type="entry name" value="Homeodomain-like_sf"/>
</dbReference>
<dbReference type="AlphaFoldDB" id="A0A6M6JMV3"/>
<dbReference type="PROSITE" id="PS50977">
    <property type="entry name" value="HTH_TETR_2"/>
    <property type="match status" value="1"/>
</dbReference>
<gene>
    <name evidence="6" type="ORF">HOP40_19025</name>
</gene>
<evidence type="ECO:0000256" key="1">
    <source>
        <dbReference type="ARBA" id="ARBA00023015"/>
    </source>
</evidence>
<accession>A0A6M6JMV3</accession>
<dbReference type="GO" id="GO:0003677">
    <property type="term" value="F:DNA binding"/>
    <property type="evidence" value="ECO:0007669"/>
    <property type="project" value="UniProtKB-UniRule"/>
</dbReference>
<keyword evidence="2 4" id="KW-0238">DNA-binding</keyword>
<dbReference type="PANTHER" id="PTHR47506:SF1">
    <property type="entry name" value="HTH-TYPE TRANSCRIPTIONAL REGULATOR YJDC"/>
    <property type="match status" value="1"/>
</dbReference>
<dbReference type="EMBL" id="CP053564">
    <property type="protein sequence ID" value="QJY47641.1"/>
    <property type="molecule type" value="Genomic_DNA"/>
</dbReference>
<evidence type="ECO:0000313" key="6">
    <source>
        <dbReference type="EMBL" id="QJY47641.1"/>
    </source>
</evidence>
<feature type="DNA-binding region" description="H-T-H motif" evidence="4">
    <location>
        <begin position="26"/>
        <end position="45"/>
    </location>
</feature>
<dbReference type="KEGG" id="pbro:HOP40_19025"/>
<feature type="domain" description="HTH tetR-type" evidence="5">
    <location>
        <begin position="3"/>
        <end position="63"/>
    </location>
</feature>
<dbReference type="Pfam" id="PF00440">
    <property type="entry name" value="TetR_N"/>
    <property type="match status" value="1"/>
</dbReference>
<protein>
    <submittedName>
        <fullName evidence="6">TetR/AcrR family transcriptional regulator</fullName>
    </submittedName>
</protein>
<evidence type="ECO:0000313" key="7">
    <source>
        <dbReference type="Proteomes" id="UP000505377"/>
    </source>
</evidence>
<dbReference type="RefSeq" id="WP_172160454.1">
    <property type="nucleotide sequence ID" value="NZ_CP053564.1"/>
</dbReference>
<organism evidence="6 7">
    <name type="scientific">Pseudonocardia broussonetiae</name>
    <dbReference type="NCBI Taxonomy" id="2736640"/>
    <lineage>
        <taxon>Bacteria</taxon>
        <taxon>Bacillati</taxon>
        <taxon>Actinomycetota</taxon>
        <taxon>Actinomycetes</taxon>
        <taxon>Pseudonocardiales</taxon>
        <taxon>Pseudonocardiaceae</taxon>
        <taxon>Pseudonocardia</taxon>
    </lineage>
</organism>
<reference evidence="6 7" key="1">
    <citation type="submission" date="2020-05" db="EMBL/GenBank/DDBJ databases">
        <authorList>
            <person name="Mo P."/>
        </authorList>
    </citation>
    <scope>NUCLEOTIDE SEQUENCE [LARGE SCALE GENOMIC DNA]</scope>
    <source>
        <strain evidence="6 7">Gen01</strain>
    </source>
</reference>
<dbReference type="InterPro" id="IPR001647">
    <property type="entry name" value="HTH_TetR"/>
</dbReference>
<keyword evidence="1" id="KW-0805">Transcription regulation</keyword>
<keyword evidence="7" id="KW-1185">Reference proteome</keyword>
<dbReference type="Gene3D" id="1.10.357.10">
    <property type="entry name" value="Tetracycline Repressor, domain 2"/>
    <property type="match status" value="1"/>
</dbReference>
<dbReference type="PRINTS" id="PR00455">
    <property type="entry name" value="HTHTETR"/>
</dbReference>
<proteinExistence type="predicted"/>
<evidence type="ECO:0000256" key="2">
    <source>
        <dbReference type="ARBA" id="ARBA00023125"/>
    </source>
</evidence>
<evidence type="ECO:0000256" key="4">
    <source>
        <dbReference type="PROSITE-ProRule" id="PRU00335"/>
    </source>
</evidence>
<evidence type="ECO:0000256" key="3">
    <source>
        <dbReference type="ARBA" id="ARBA00023163"/>
    </source>
</evidence>
<keyword evidence="3" id="KW-0804">Transcription</keyword>
<dbReference type="PANTHER" id="PTHR47506">
    <property type="entry name" value="TRANSCRIPTIONAL REGULATORY PROTEIN"/>
    <property type="match status" value="1"/>
</dbReference>
<dbReference type="InterPro" id="IPR036271">
    <property type="entry name" value="Tet_transcr_reg_TetR-rel_C_sf"/>
</dbReference>
<dbReference type="Proteomes" id="UP000505377">
    <property type="component" value="Chromosome"/>
</dbReference>
<name>A0A6M6JMV3_9PSEU</name>
<dbReference type="SUPFAM" id="SSF48498">
    <property type="entry name" value="Tetracyclin repressor-like, C-terminal domain"/>
    <property type="match status" value="1"/>
</dbReference>
<dbReference type="SUPFAM" id="SSF46689">
    <property type="entry name" value="Homeodomain-like"/>
    <property type="match status" value="1"/>
</dbReference>
<sequence>MPTAARERLLDAADRLFHAEGARAVGVERLLAESGVGRASFYRHFPGKDDLVVAVLERRLARWRSAFAASVESRGGGVAAVFEELADQVVAPGFRGCPAINAIIEAADAGSATHALGAAHKEALVAWLTPLAGDEERARQVLLLVDGALVTALREPGGAPVRRAAEIAARLADL</sequence>
<evidence type="ECO:0000259" key="5">
    <source>
        <dbReference type="PROSITE" id="PS50977"/>
    </source>
</evidence>